<accession>A0ABR1STV0</accession>
<evidence type="ECO:0000256" key="1">
    <source>
        <dbReference type="ARBA" id="ARBA00006484"/>
    </source>
</evidence>
<dbReference type="PANTHER" id="PTHR24321:SF8">
    <property type="entry name" value="ESTRADIOL 17-BETA-DEHYDROGENASE 8-RELATED"/>
    <property type="match status" value="1"/>
</dbReference>
<reference evidence="4 5" key="1">
    <citation type="submission" date="2023-01" db="EMBL/GenBank/DDBJ databases">
        <title>Analysis of 21 Apiospora genomes using comparative genomics revels a genus with tremendous synthesis potential of carbohydrate active enzymes and secondary metabolites.</title>
        <authorList>
            <person name="Sorensen T."/>
        </authorList>
    </citation>
    <scope>NUCLEOTIDE SEQUENCE [LARGE SCALE GENOMIC DNA]</scope>
    <source>
        <strain evidence="4 5">CBS 20057</strain>
    </source>
</reference>
<dbReference type="Gene3D" id="3.40.50.720">
    <property type="entry name" value="NAD(P)-binding Rossmann-like Domain"/>
    <property type="match status" value="1"/>
</dbReference>
<keyword evidence="3" id="KW-0560">Oxidoreductase</keyword>
<proteinExistence type="inferred from homology"/>
<keyword evidence="5" id="KW-1185">Reference proteome</keyword>
<dbReference type="PRINTS" id="PR00081">
    <property type="entry name" value="GDHRDH"/>
</dbReference>
<evidence type="ECO:0000256" key="3">
    <source>
        <dbReference type="ARBA" id="ARBA00023002"/>
    </source>
</evidence>
<comment type="caution">
    <text evidence="4">The sequence shown here is derived from an EMBL/GenBank/DDBJ whole genome shotgun (WGS) entry which is preliminary data.</text>
</comment>
<dbReference type="InterPro" id="IPR036291">
    <property type="entry name" value="NAD(P)-bd_dom_sf"/>
</dbReference>
<gene>
    <name evidence="4" type="ORF">PG991_001429</name>
</gene>
<dbReference type="PANTHER" id="PTHR24321">
    <property type="entry name" value="DEHYDROGENASES, SHORT CHAIN"/>
    <property type="match status" value="1"/>
</dbReference>
<dbReference type="InterPro" id="IPR020904">
    <property type="entry name" value="Sc_DH/Rdtase_CS"/>
</dbReference>
<protein>
    <submittedName>
        <fullName evidence="4">Uncharacterized protein</fullName>
    </submittedName>
</protein>
<evidence type="ECO:0000313" key="5">
    <source>
        <dbReference type="Proteomes" id="UP001396898"/>
    </source>
</evidence>
<dbReference type="InterPro" id="IPR002347">
    <property type="entry name" value="SDR_fam"/>
</dbReference>
<evidence type="ECO:0000256" key="2">
    <source>
        <dbReference type="ARBA" id="ARBA00022857"/>
    </source>
</evidence>
<dbReference type="SUPFAM" id="SSF51735">
    <property type="entry name" value="NAD(P)-binding Rossmann-fold domains"/>
    <property type="match status" value="1"/>
</dbReference>
<dbReference type="PROSITE" id="PS00061">
    <property type="entry name" value="ADH_SHORT"/>
    <property type="match status" value="1"/>
</dbReference>
<keyword evidence="2" id="KW-0521">NADP</keyword>
<dbReference type="Proteomes" id="UP001396898">
    <property type="component" value="Unassembled WGS sequence"/>
</dbReference>
<dbReference type="EMBL" id="JAQQWI010000003">
    <property type="protein sequence ID" value="KAK8037115.1"/>
    <property type="molecule type" value="Genomic_DNA"/>
</dbReference>
<comment type="similarity">
    <text evidence="1">Belongs to the short-chain dehydrogenases/reductases (SDR) family.</text>
</comment>
<dbReference type="CDD" id="cd05233">
    <property type="entry name" value="SDR_c"/>
    <property type="match status" value="1"/>
</dbReference>
<sequence>MLSHFQNKLIVITGAASGIGRATAKLLASQGALLSLADQNKDSLAALRAEIANSLAADASSDRGSGSPIFTAVVDVRSQDACNNWIHDTLAHFEGISIAGAANIAGVTNRPGCTEPIPAHKVDDAEMDFVWDVNVRGVVNSLRAQLPHMQQGTNGRGGASIVNAGSISGLMGLPGYLPYVSSKHAVIGMTRTAAKDEGPRGIRVNAIAPGMINTPLLRAVAESRGSNPSHEMFGSKAGPTPALDRLGDAEEVAEVVAFLLSPKSSYVNGAVIPIDGGLLM</sequence>
<dbReference type="Pfam" id="PF13561">
    <property type="entry name" value="adh_short_C2"/>
    <property type="match status" value="1"/>
</dbReference>
<name>A0ABR1STV0_9PEZI</name>
<organism evidence="4 5">
    <name type="scientific">Apiospora marii</name>
    <dbReference type="NCBI Taxonomy" id="335849"/>
    <lineage>
        <taxon>Eukaryota</taxon>
        <taxon>Fungi</taxon>
        <taxon>Dikarya</taxon>
        <taxon>Ascomycota</taxon>
        <taxon>Pezizomycotina</taxon>
        <taxon>Sordariomycetes</taxon>
        <taxon>Xylariomycetidae</taxon>
        <taxon>Amphisphaeriales</taxon>
        <taxon>Apiosporaceae</taxon>
        <taxon>Apiospora</taxon>
    </lineage>
</organism>
<evidence type="ECO:0000313" key="4">
    <source>
        <dbReference type="EMBL" id="KAK8037115.1"/>
    </source>
</evidence>